<gene>
    <name evidence="1" type="ORF">WICPIJ_009334</name>
</gene>
<dbReference type="InterPro" id="IPR052058">
    <property type="entry name" value="Alcohol_O-acetyltransferase"/>
</dbReference>
<keyword evidence="2" id="KW-1185">Reference proteome</keyword>
<evidence type="ECO:0008006" key="3">
    <source>
        <dbReference type="Google" id="ProtNLM"/>
    </source>
</evidence>
<accession>A0A9P8PQ57</accession>
<reference evidence="1" key="2">
    <citation type="submission" date="2021-01" db="EMBL/GenBank/DDBJ databases">
        <authorList>
            <person name="Schikora-Tamarit M.A."/>
        </authorList>
    </citation>
    <scope>NUCLEOTIDE SEQUENCE</scope>
    <source>
        <strain evidence="1">CBS2887</strain>
    </source>
</reference>
<dbReference type="PANTHER" id="PTHR28037:SF1">
    <property type="entry name" value="ALCOHOL O-ACETYLTRANSFERASE 1-RELATED"/>
    <property type="match status" value="1"/>
</dbReference>
<dbReference type="InterPro" id="IPR010828">
    <property type="entry name" value="Atf2/Sli1-like"/>
</dbReference>
<dbReference type="AlphaFoldDB" id="A0A9P8PQ57"/>
<organism evidence="1 2">
    <name type="scientific">Wickerhamomyces pijperi</name>
    <name type="common">Yeast</name>
    <name type="synonym">Pichia pijperi</name>
    <dbReference type="NCBI Taxonomy" id="599730"/>
    <lineage>
        <taxon>Eukaryota</taxon>
        <taxon>Fungi</taxon>
        <taxon>Dikarya</taxon>
        <taxon>Ascomycota</taxon>
        <taxon>Saccharomycotina</taxon>
        <taxon>Saccharomycetes</taxon>
        <taxon>Phaffomycetales</taxon>
        <taxon>Wickerhamomycetaceae</taxon>
        <taxon>Wickerhamomyces</taxon>
    </lineage>
</organism>
<evidence type="ECO:0000313" key="1">
    <source>
        <dbReference type="EMBL" id="KAH3675597.1"/>
    </source>
</evidence>
<dbReference type="Pfam" id="PF07247">
    <property type="entry name" value="AATase"/>
    <property type="match status" value="1"/>
</dbReference>
<protein>
    <recommendedName>
        <fullName evidence="3">Alcohol acetyltransferase</fullName>
    </recommendedName>
</protein>
<evidence type="ECO:0000313" key="2">
    <source>
        <dbReference type="Proteomes" id="UP000774326"/>
    </source>
</evidence>
<dbReference type="PANTHER" id="PTHR28037">
    <property type="entry name" value="ALCOHOL O-ACETYLTRANSFERASE 1-RELATED"/>
    <property type="match status" value="1"/>
</dbReference>
<comment type="caution">
    <text evidence="1">The sequence shown here is derived from an EMBL/GenBank/DDBJ whole genome shotgun (WGS) entry which is preliminary data.</text>
</comment>
<dbReference type="Proteomes" id="UP000774326">
    <property type="component" value="Unassembled WGS sequence"/>
</dbReference>
<proteinExistence type="predicted"/>
<name>A0A9P8PQ57_WICPI</name>
<dbReference type="EMBL" id="JAEUBG010005398">
    <property type="protein sequence ID" value="KAH3675597.1"/>
    <property type="molecule type" value="Genomic_DNA"/>
</dbReference>
<sequence>MTLLTPHQKFFSYRNTFNLYNNFIITAKANQYIKTSDLEASIDQLLSQRLLLRANVNTKDFTLRELPEVHAGDCYDIIPDMDGIDDKEEILKVCMDIHRTVKFEFDVSLPLWRIFIYKDWYIIALDHTLYDGTTAMSILNDLFLLIQGKTIEEEEDVDVVNLKYEEFLRISLWSLGKVVFHELIKPKLYRSVQDFFSLTRFYRNNNWFKVKGEQTRLDELVSLNRLVSIPNERLKPVLQTLKTKKLSFQTLLNYATVKAFDKLSPDSSIKISIPINLRKFLNVSPYSYGLFVTEAIIPVTPASARTSKLNLDEPLNWDLLQHLESYLSLPNQLQRKSLVASLKYVSGFDRFSTMSKAAKANHPSTIEFSNLRAPSNELIEQWIFSQTADDFSCLFPCTVISNENCTNITLVGHISLTGDSLFDRFTDQFEKELDSVLNLFDELVLSGVK</sequence>
<reference evidence="1" key="1">
    <citation type="journal article" date="2021" name="Open Biol.">
        <title>Shared evolutionary footprints suggest mitochondrial oxidative damage underlies multiple complex I losses in fungi.</title>
        <authorList>
            <person name="Schikora-Tamarit M.A."/>
            <person name="Marcet-Houben M."/>
            <person name="Nosek J."/>
            <person name="Gabaldon T."/>
        </authorList>
    </citation>
    <scope>NUCLEOTIDE SEQUENCE</scope>
    <source>
        <strain evidence="1">CBS2887</strain>
    </source>
</reference>
<dbReference type="OrthoDB" id="2150604at2759"/>